<reference evidence="3" key="1">
    <citation type="submission" date="2017-04" db="EMBL/GenBank/DDBJ databases">
        <title>Function of individual gut microbiota members based on whole genome sequencing of pure cultures obtained from chicken caecum.</title>
        <authorList>
            <person name="Medvecky M."/>
            <person name="Cejkova D."/>
            <person name="Polansky O."/>
            <person name="Karasova D."/>
            <person name="Kubasova T."/>
            <person name="Cizek A."/>
            <person name="Rychlik I."/>
        </authorList>
    </citation>
    <scope>NUCLEOTIDE SEQUENCE [LARGE SCALE GENOMIC DNA]</scope>
    <source>
        <strain evidence="3">An273</strain>
    </source>
</reference>
<dbReference type="InterPro" id="IPR031982">
    <property type="entry name" value="PilE-like"/>
</dbReference>
<dbReference type="Proteomes" id="UP000196368">
    <property type="component" value="Unassembled WGS sequence"/>
</dbReference>
<dbReference type="Pfam" id="PF07963">
    <property type="entry name" value="N_methyl"/>
    <property type="match status" value="1"/>
</dbReference>
<dbReference type="RefSeq" id="WP_087287965.1">
    <property type="nucleotide sequence ID" value="NZ_NFJD01000002.1"/>
</dbReference>
<evidence type="ECO:0000256" key="1">
    <source>
        <dbReference type="ARBA" id="ARBA00022481"/>
    </source>
</evidence>
<dbReference type="AlphaFoldDB" id="A0A1Y4DND6"/>
<organism evidence="2 3">
    <name type="scientific">Candidatus Avelusimicrobium gallicola</name>
    <dbReference type="NCBI Taxonomy" id="2562704"/>
    <lineage>
        <taxon>Bacteria</taxon>
        <taxon>Pseudomonadati</taxon>
        <taxon>Elusimicrobiota</taxon>
        <taxon>Elusimicrobia</taxon>
        <taxon>Elusimicrobiales</taxon>
        <taxon>Elusimicrobiaceae</taxon>
        <taxon>Candidatus Avelusimicrobium</taxon>
    </lineage>
</organism>
<dbReference type="InterPro" id="IPR012902">
    <property type="entry name" value="N_methyl_site"/>
</dbReference>
<dbReference type="PROSITE" id="PS00409">
    <property type="entry name" value="PROKAR_NTER_METHYL"/>
    <property type="match status" value="1"/>
</dbReference>
<gene>
    <name evidence="2" type="ORF">B5F75_03445</name>
</gene>
<dbReference type="GO" id="GO:0015628">
    <property type="term" value="P:protein secretion by the type II secretion system"/>
    <property type="evidence" value="ECO:0007669"/>
    <property type="project" value="InterPro"/>
</dbReference>
<dbReference type="PANTHER" id="PTHR30093">
    <property type="entry name" value="GENERAL SECRETION PATHWAY PROTEIN G"/>
    <property type="match status" value="1"/>
</dbReference>
<dbReference type="SUPFAM" id="SSF54523">
    <property type="entry name" value="Pili subunits"/>
    <property type="match status" value="1"/>
</dbReference>
<dbReference type="InterPro" id="IPR045584">
    <property type="entry name" value="Pilin-like"/>
</dbReference>
<dbReference type="PRINTS" id="PR00813">
    <property type="entry name" value="BCTERIALGSPG"/>
</dbReference>
<dbReference type="GO" id="GO:0015627">
    <property type="term" value="C:type II protein secretion system complex"/>
    <property type="evidence" value="ECO:0007669"/>
    <property type="project" value="InterPro"/>
</dbReference>
<accession>A0A1Y4DND6</accession>
<keyword evidence="3" id="KW-1185">Reference proteome</keyword>
<name>A0A1Y4DND6_9BACT</name>
<keyword evidence="1" id="KW-0488">Methylation</keyword>
<dbReference type="Pfam" id="PF16732">
    <property type="entry name" value="ComP_DUS"/>
    <property type="match status" value="1"/>
</dbReference>
<dbReference type="GO" id="GO:0043683">
    <property type="term" value="P:type IV pilus assembly"/>
    <property type="evidence" value="ECO:0007669"/>
    <property type="project" value="InterPro"/>
</dbReference>
<evidence type="ECO:0000313" key="2">
    <source>
        <dbReference type="EMBL" id="OUO56911.1"/>
    </source>
</evidence>
<dbReference type="InterPro" id="IPR000983">
    <property type="entry name" value="Bac_GSPG_pilin"/>
</dbReference>
<protein>
    <recommendedName>
        <fullName evidence="4">Pilus assembly protein PilE</fullName>
    </recommendedName>
</protein>
<dbReference type="EMBL" id="NFJD01000002">
    <property type="protein sequence ID" value="OUO56911.1"/>
    <property type="molecule type" value="Genomic_DNA"/>
</dbReference>
<dbReference type="NCBIfam" id="TIGR02532">
    <property type="entry name" value="IV_pilin_GFxxxE"/>
    <property type="match status" value="1"/>
</dbReference>
<sequence length="175" mass="18382">MKKGFTLIELLVVVLIIGILSAVALPQYTKAVEKARTTEAVTLLGDLINAEQIYKMANGSYTNDLSLLDLQLPGVTGTTTQTSTLTKNFQLTIPVATSTTFLAVAQRGTVSGTSFTASTNTDTQYTINASIDANGNIRRWCETAKPTAVLTADKTTGASSICKSIANGNAGGMIK</sequence>
<proteinExistence type="predicted"/>
<comment type="caution">
    <text evidence="2">The sequence shown here is derived from an EMBL/GenBank/DDBJ whole genome shotgun (WGS) entry which is preliminary data.</text>
</comment>
<dbReference type="Gene3D" id="3.30.700.10">
    <property type="entry name" value="Glycoprotein, Type 4 Pilin"/>
    <property type="match status" value="1"/>
</dbReference>
<evidence type="ECO:0000313" key="3">
    <source>
        <dbReference type="Proteomes" id="UP000196368"/>
    </source>
</evidence>
<evidence type="ECO:0008006" key="4">
    <source>
        <dbReference type="Google" id="ProtNLM"/>
    </source>
</evidence>